<dbReference type="InterPro" id="IPR004564">
    <property type="entry name" value="OM_lipoprot_carrier_LolA-like"/>
</dbReference>
<dbReference type="PANTHER" id="PTHR35869:SF1">
    <property type="entry name" value="OUTER-MEMBRANE LIPOPROTEIN CARRIER PROTEIN"/>
    <property type="match status" value="1"/>
</dbReference>
<keyword evidence="1 2" id="KW-0732">Signal</keyword>
<dbReference type="Pfam" id="PF03548">
    <property type="entry name" value="LolA"/>
    <property type="match status" value="1"/>
</dbReference>
<evidence type="ECO:0000313" key="4">
    <source>
        <dbReference type="Proteomes" id="UP001210231"/>
    </source>
</evidence>
<dbReference type="Proteomes" id="UP001210231">
    <property type="component" value="Unassembled WGS sequence"/>
</dbReference>
<dbReference type="Gene3D" id="2.50.20.10">
    <property type="entry name" value="Lipoprotein localisation LolA/LolB/LppX"/>
    <property type="match status" value="1"/>
</dbReference>
<accession>A0ABT4UKQ0</accession>
<comment type="caution">
    <text evidence="3">The sequence shown here is derived from an EMBL/GenBank/DDBJ whole genome shotgun (WGS) entry which is preliminary data.</text>
</comment>
<name>A0ABT4UKQ0_9BACT</name>
<feature type="chain" id="PRO_5046782466" evidence="2">
    <location>
        <begin position="21"/>
        <end position="213"/>
    </location>
</feature>
<sequence length="213" mass="23539">MKYLFSVLLSLFAISGMAQKDPKAKVVLDKVSAKFKTLTAVKANFTLKLSNSAGKSLGAKSGLLQVKGTKFRINQGKDVIINDGKTNWYYTNDANEVTVSKVDPTSDAFTPQKLFTNFYDKDFIYKKNADTKVGGKAVSEIELTPTNKNKNFFKVLLYIDNTTNLISGAKIYEKSGNIFDYIVSGLVQNPALADKDFIFNKAEFPGVEVVDLD</sequence>
<dbReference type="PANTHER" id="PTHR35869">
    <property type="entry name" value="OUTER-MEMBRANE LIPOPROTEIN CARRIER PROTEIN"/>
    <property type="match status" value="1"/>
</dbReference>
<evidence type="ECO:0000256" key="1">
    <source>
        <dbReference type="ARBA" id="ARBA00022729"/>
    </source>
</evidence>
<gene>
    <name evidence="3" type="ORF">O3P16_11470</name>
</gene>
<keyword evidence="4" id="KW-1185">Reference proteome</keyword>
<organism evidence="3 4">
    <name type="scientific">Polluticaenibacter yanchengensis</name>
    <dbReference type="NCBI Taxonomy" id="3014562"/>
    <lineage>
        <taxon>Bacteria</taxon>
        <taxon>Pseudomonadati</taxon>
        <taxon>Bacteroidota</taxon>
        <taxon>Chitinophagia</taxon>
        <taxon>Chitinophagales</taxon>
        <taxon>Chitinophagaceae</taxon>
        <taxon>Polluticaenibacter</taxon>
    </lineage>
</organism>
<dbReference type="SUPFAM" id="SSF89392">
    <property type="entry name" value="Prokaryotic lipoproteins and lipoprotein localization factors"/>
    <property type="match status" value="1"/>
</dbReference>
<dbReference type="RefSeq" id="WP_407031755.1">
    <property type="nucleotide sequence ID" value="NZ_JAQGEF010000012.1"/>
</dbReference>
<evidence type="ECO:0000256" key="2">
    <source>
        <dbReference type="SAM" id="SignalP"/>
    </source>
</evidence>
<dbReference type="InterPro" id="IPR029046">
    <property type="entry name" value="LolA/LolB/LppX"/>
</dbReference>
<feature type="signal peptide" evidence="2">
    <location>
        <begin position="1"/>
        <end position="20"/>
    </location>
</feature>
<reference evidence="3 4" key="1">
    <citation type="submission" date="2022-12" db="EMBL/GenBank/DDBJ databases">
        <title>Chitinophagaceae gen. sp. nov., a new member of the family Chitinophagaceae, isolated from soil in a chemical factory.</title>
        <authorList>
            <person name="Ke Z."/>
        </authorList>
    </citation>
    <scope>NUCLEOTIDE SEQUENCE [LARGE SCALE GENOMIC DNA]</scope>
    <source>
        <strain evidence="3 4">LY-5</strain>
    </source>
</reference>
<keyword evidence="3" id="KW-0449">Lipoprotein</keyword>
<evidence type="ECO:0000313" key="3">
    <source>
        <dbReference type="EMBL" id="MDA3615429.1"/>
    </source>
</evidence>
<dbReference type="CDD" id="cd16325">
    <property type="entry name" value="LolA"/>
    <property type="match status" value="1"/>
</dbReference>
<protein>
    <submittedName>
        <fullName evidence="3">Outer membrane lipoprotein carrier protein LolA</fullName>
    </submittedName>
</protein>
<proteinExistence type="predicted"/>
<dbReference type="EMBL" id="JAQGEF010000012">
    <property type="protein sequence ID" value="MDA3615429.1"/>
    <property type="molecule type" value="Genomic_DNA"/>
</dbReference>